<dbReference type="Proteomes" id="UP000320333">
    <property type="component" value="Unassembled WGS sequence"/>
</dbReference>
<name>A0A507FCB4_9FUNG</name>
<evidence type="ECO:0000313" key="3">
    <source>
        <dbReference type="Proteomes" id="UP000320333"/>
    </source>
</evidence>
<accession>A0A507FCB4</accession>
<dbReference type="AlphaFoldDB" id="A0A507FCB4"/>
<organism evidence="2 3">
    <name type="scientific">Chytriomyces confervae</name>
    <dbReference type="NCBI Taxonomy" id="246404"/>
    <lineage>
        <taxon>Eukaryota</taxon>
        <taxon>Fungi</taxon>
        <taxon>Fungi incertae sedis</taxon>
        <taxon>Chytridiomycota</taxon>
        <taxon>Chytridiomycota incertae sedis</taxon>
        <taxon>Chytridiomycetes</taxon>
        <taxon>Chytridiales</taxon>
        <taxon>Chytriomycetaceae</taxon>
        <taxon>Chytriomyces</taxon>
    </lineage>
</organism>
<sequence>MPPSRRCLSRTAKATAVALFCMALLAEAFSLLARMDQNMRQPPDPSDRHETSASQPKNSSATSFTPYTKETDLDVLSKLYKAHDAVLKRRDMNHDAFNEYSNDNDEEEDPIKKQWRTLNFKLVLEPFKHNESFASTPRITYMNGHRGCNENMHGVLSSMRLNFKVMDPRRLIRYGMSRMEATKLIKAGFIKKLCDASDVIIIADTAPDARALLLSLLDKNPKKRCKSNIVVELTNRYDWMVRDRKYYNSMFSQLFANPPKNLFWVANNPFEPVFMNMEVGSVPPKIRLLRALGNVNAHSFLDSRLGNDTTAGKEYFLSIIQDLEDTGKPKIGDVLSYLCMPVATLPKKYGGPTELLRYKGFIEFPYQVSVMKFYENIANGVPQLLPTPRFLKQIAAAGHHHYIIKWLESLEDAALFLKNATAFSILQKERKQLEQVKARGGAKNRISEKMHQQFQPEFLSFSDALFDWVELMDFYRAEFAPFVYFFDSFEDLGRMINTAPEAFDYKRVRENGPVFYAKIRQESLDGWKALFDEMANSAK</sequence>
<feature type="compositionally biased region" description="Polar residues" evidence="1">
    <location>
        <begin position="52"/>
        <end position="66"/>
    </location>
</feature>
<keyword evidence="3" id="KW-1185">Reference proteome</keyword>
<protein>
    <submittedName>
        <fullName evidence="2">Uncharacterized protein</fullName>
    </submittedName>
</protein>
<dbReference type="EMBL" id="QEAP01000156">
    <property type="protein sequence ID" value="TPX73923.1"/>
    <property type="molecule type" value="Genomic_DNA"/>
</dbReference>
<reference evidence="2 3" key="1">
    <citation type="journal article" date="2019" name="Sci. Rep.">
        <title>Comparative genomics of chytrid fungi reveal insights into the obligate biotrophic and pathogenic lifestyle of Synchytrium endobioticum.</title>
        <authorList>
            <person name="van de Vossenberg B.T.L.H."/>
            <person name="Warris S."/>
            <person name="Nguyen H.D.T."/>
            <person name="van Gent-Pelzer M.P.E."/>
            <person name="Joly D.L."/>
            <person name="van de Geest H.C."/>
            <person name="Bonants P.J.M."/>
            <person name="Smith D.S."/>
            <person name="Levesque C.A."/>
            <person name="van der Lee T.A.J."/>
        </authorList>
    </citation>
    <scope>NUCLEOTIDE SEQUENCE [LARGE SCALE GENOMIC DNA]</scope>
    <source>
        <strain evidence="2 3">CBS 675.73</strain>
    </source>
</reference>
<evidence type="ECO:0000313" key="2">
    <source>
        <dbReference type="EMBL" id="TPX73923.1"/>
    </source>
</evidence>
<dbReference type="OrthoDB" id="543916at2759"/>
<evidence type="ECO:0000256" key="1">
    <source>
        <dbReference type="SAM" id="MobiDB-lite"/>
    </source>
</evidence>
<gene>
    <name evidence="2" type="ORF">CcCBS67573_g04807</name>
</gene>
<proteinExistence type="predicted"/>
<feature type="region of interest" description="Disordered" evidence="1">
    <location>
        <begin position="38"/>
        <end position="66"/>
    </location>
</feature>
<comment type="caution">
    <text evidence="2">The sequence shown here is derived from an EMBL/GenBank/DDBJ whole genome shotgun (WGS) entry which is preliminary data.</text>
</comment>